<feature type="chain" id="PRO_5031227978" description="Ig-like domain-containing protein" evidence="1">
    <location>
        <begin position="34"/>
        <end position="473"/>
    </location>
</feature>
<dbReference type="RefSeq" id="WP_185083075.1">
    <property type="nucleotide sequence ID" value="NZ_JACHJB010000001.1"/>
</dbReference>
<evidence type="ECO:0000256" key="1">
    <source>
        <dbReference type="SAM" id="SignalP"/>
    </source>
</evidence>
<evidence type="ECO:0000313" key="3">
    <source>
        <dbReference type="Proteomes" id="UP000583800"/>
    </source>
</evidence>
<comment type="caution">
    <text evidence="2">The sequence shown here is derived from an EMBL/GenBank/DDBJ whole genome shotgun (WGS) entry which is preliminary data.</text>
</comment>
<protein>
    <recommendedName>
        <fullName evidence="4">Ig-like domain-containing protein</fullName>
    </recommendedName>
</protein>
<dbReference type="Proteomes" id="UP000583800">
    <property type="component" value="Unassembled WGS sequence"/>
</dbReference>
<feature type="signal peptide" evidence="1">
    <location>
        <begin position="1"/>
        <end position="33"/>
    </location>
</feature>
<dbReference type="InterPro" id="IPR006311">
    <property type="entry name" value="TAT_signal"/>
</dbReference>
<evidence type="ECO:0000313" key="2">
    <source>
        <dbReference type="EMBL" id="MBB6345052.1"/>
    </source>
</evidence>
<organism evidence="2 3">
    <name type="scientific">Nonomuraea muscovyensis</name>
    <dbReference type="NCBI Taxonomy" id="1124761"/>
    <lineage>
        <taxon>Bacteria</taxon>
        <taxon>Bacillati</taxon>
        <taxon>Actinomycetota</taxon>
        <taxon>Actinomycetes</taxon>
        <taxon>Streptosporangiales</taxon>
        <taxon>Streptosporangiaceae</taxon>
        <taxon>Nonomuraea</taxon>
    </lineage>
</organism>
<keyword evidence="3" id="KW-1185">Reference proteome</keyword>
<name>A0A7X0BYF3_9ACTN</name>
<dbReference type="AlphaFoldDB" id="A0A7X0BYF3"/>
<gene>
    <name evidence="2" type="ORF">FHU36_001561</name>
</gene>
<reference evidence="2 3" key="1">
    <citation type="submission" date="2020-08" db="EMBL/GenBank/DDBJ databases">
        <title>Sequencing the genomes of 1000 actinobacteria strains.</title>
        <authorList>
            <person name="Klenk H.-P."/>
        </authorList>
    </citation>
    <scope>NUCLEOTIDE SEQUENCE [LARGE SCALE GENOMIC DNA]</scope>
    <source>
        <strain evidence="2 3">DSM 45913</strain>
    </source>
</reference>
<sequence>MKSSPLARRAAAFGASAAMLAGMVGLVASPAQAATTATSKAKPKVSVSTPTTADRTYEGACPAKIDFSAKIKIKLTGKTTLAYRWLHGDGSASKVKTIKLNGKGTKYVRVSQANTFGEDVEGWEALQVLSPRKVTSKKSHFSVTCSDPKVIEKDQLTKSVRVSARAWASPSTYVGSCTPGDKVDFGGVIRVSEPSRVKYRWILNGRVVDYGYTKVYSSKRVGFGISPRHSQRGYAQLEVLRPGHASSNRAYYKVICKDEAPAPRVSVSGLVTATNHDTCAVSAHANVSSTARGRVEYAWKLNGRTVKTDDVWFSHGGTRNVQLGEQELRGYATKGGRITLTVSGPRNTDSITQSYAACQAPEPKVSVSGVSVAGQRNEMCADKRGPGVDFQATLTSTGPATVKYYWVINGKREHETLERQVNGSLNVTWGIGGTHGASETTGSVELVVVSPNAASSGSTAFTATCPPKADESA</sequence>
<keyword evidence="1" id="KW-0732">Signal</keyword>
<proteinExistence type="predicted"/>
<evidence type="ECO:0008006" key="4">
    <source>
        <dbReference type="Google" id="ProtNLM"/>
    </source>
</evidence>
<dbReference type="PROSITE" id="PS51318">
    <property type="entry name" value="TAT"/>
    <property type="match status" value="1"/>
</dbReference>
<accession>A0A7X0BYF3</accession>
<dbReference type="EMBL" id="JACHJB010000001">
    <property type="protein sequence ID" value="MBB6345052.1"/>
    <property type="molecule type" value="Genomic_DNA"/>
</dbReference>